<feature type="region of interest" description="Disordered" evidence="2">
    <location>
        <begin position="222"/>
        <end position="287"/>
    </location>
</feature>
<keyword evidence="1" id="KW-0175">Coiled coil</keyword>
<proteinExistence type="predicted"/>
<name>A0ABU6Q2I3_9FABA</name>
<feature type="compositionally biased region" description="Low complexity" evidence="2">
    <location>
        <begin position="222"/>
        <end position="241"/>
    </location>
</feature>
<accession>A0ABU6Q2I3</accession>
<organism evidence="3 4">
    <name type="scientific">Stylosanthes scabra</name>
    <dbReference type="NCBI Taxonomy" id="79078"/>
    <lineage>
        <taxon>Eukaryota</taxon>
        <taxon>Viridiplantae</taxon>
        <taxon>Streptophyta</taxon>
        <taxon>Embryophyta</taxon>
        <taxon>Tracheophyta</taxon>
        <taxon>Spermatophyta</taxon>
        <taxon>Magnoliopsida</taxon>
        <taxon>eudicotyledons</taxon>
        <taxon>Gunneridae</taxon>
        <taxon>Pentapetalae</taxon>
        <taxon>rosids</taxon>
        <taxon>fabids</taxon>
        <taxon>Fabales</taxon>
        <taxon>Fabaceae</taxon>
        <taxon>Papilionoideae</taxon>
        <taxon>50 kb inversion clade</taxon>
        <taxon>dalbergioids sensu lato</taxon>
        <taxon>Dalbergieae</taxon>
        <taxon>Pterocarpus clade</taxon>
        <taxon>Stylosanthes</taxon>
    </lineage>
</organism>
<comment type="caution">
    <text evidence="3">The sequence shown here is derived from an EMBL/GenBank/DDBJ whole genome shotgun (WGS) entry which is preliminary data.</text>
</comment>
<sequence length="397" mass="44492">MLHELPTIYRWITRDVLGAPSILDQEYLNELKSLGVLFVMVIWKGDTELRLPLRVNGNLDHPRVPNWLWVNEDPEVFLYLFSLFSYTPRVKPRNVICLSVPGREGRSSVCMKIPSMISKASTLRFSRLDREHHPFLLSLEGQGCFLSYWSIEAGLEYVLVTYKRLNVDQQDVVDILILLFSDRNLKSKSVIGRPSEAKEAIVKMTGQDVTLARLRNLLRSSPAGGVPSASGPNSAASGPSSLGQASTLPVSSPNRERESPPPQGSSGKRPFGTDTTTSKRPRSEGAVRDFSLMDRSFDALGFIASYLLVPKAQEELNLWKLVLEEQKSDAKKANDKVEGDLKTMESRLENLKKEKEAEIVRLQQHISELESEVGKLQKLVATEKVRADLSESSIFKL</sequence>
<dbReference type="Proteomes" id="UP001341840">
    <property type="component" value="Unassembled WGS sequence"/>
</dbReference>
<protein>
    <submittedName>
        <fullName evidence="3">Uncharacterized protein</fullName>
    </submittedName>
</protein>
<evidence type="ECO:0000313" key="3">
    <source>
        <dbReference type="EMBL" id="MED6106089.1"/>
    </source>
</evidence>
<feature type="coiled-coil region" evidence="1">
    <location>
        <begin position="327"/>
        <end position="379"/>
    </location>
</feature>
<reference evidence="3 4" key="1">
    <citation type="journal article" date="2023" name="Plants (Basel)">
        <title>Bridging the Gap: Combining Genomics and Transcriptomics Approaches to Understand Stylosanthes scabra, an Orphan Legume from the Brazilian Caatinga.</title>
        <authorList>
            <person name="Ferreira-Neto J.R.C."/>
            <person name="da Silva M.D."/>
            <person name="Binneck E."/>
            <person name="de Melo N.F."/>
            <person name="da Silva R.H."/>
            <person name="de Melo A.L.T.M."/>
            <person name="Pandolfi V."/>
            <person name="Bustamante F.O."/>
            <person name="Brasileiro-Vidal A.C."/>
            <person name="Benko-Iseppon A.M."/>
        </authorList>
    </citation>
    <scope>NUCLEOTIDE SEQUENCE [LARGE SCALE GENOMIC DNA]</scope>
    <source>
        <tissue evidence="3">Leaves</tissue>
    </source>
</reference>
<keyword evidence="4" id="KW-1185">Reference proteome</keyword>
<evidence type="ECO:0000313" key="4">
    <source>
        <dbReference type="Proteomes" id="UP001341840"/>
    </source>
</evidence>
<evidence type="ECO:0000256" key="2">
    <source>
        <dbReference type="SAM" id="MobiDB-lite"/>
    </source>
</evidence>
<gene>
    <name evidence="3" type="ORF">PIB30_001485</name>
</gene>
<dbReference type="EMBL" id="JASCZI010000003">
    <property type="protein sequence ID" value="MED6106089.1"/>
    <property type="molecule type" value="Genomic_DNA"/>
</dbReference>
<evidence type="ECO:0000256" key="1">
    <source>
        <dbReference type="SAM" id="Coils"/>
    </source>
</evidence>